<keyword evidence="1" id="KW-0472">Membrane</keyword>
<feature type="transmembrane region" description="Helical" evidence="1">
    <location>
        <begin position="44"/>
        <end position="68"/>
    </location>
</feature>
<dbReference type="AlphaFoldDB" id="A0A0F9MDW8"/>
<name>A0A0F9MDW8_9ZZZZ</name>
<dbReference type="Gene3D" id="2.160.10.10">
    <property type="entry name" value="Hexapeptide repeat proteins"/>
    <property type="match status" value="2"/>
</dbReference>
<accession>A0A0F9MDW8</accession>
<dbReference type="EMBL" id="LAZR01004964">
    <property type="protein sequence ID" value="KKN04054.1"/>
    <property type="molecule type" value="Genomic_DNA"/>
</dbReference>
<dbReference type="SUPFAM" id="SSF51161">
    <property type="entry name" value="Trimeric LpxA-like enzymes"/>
    <property type="match status" value="2"/>
</dbReference>
<comment type="caution">
    <text evidence="2">The sequence shown here is derived from an EMBL/GenBank/DDBJ whole genome shotgun (WGS) entry which is preliminary data.</text>
</comment>
<keyword evidence="1" id="KW-1133">Transmembrane helix</keyword>
<feature type="transmembrane region" description="Helical" evidence="1">
    <location>
        <begin position="5"/>
        <end position="24"/>
    </location>
</feature>
<keyword evidence="1" id="KW-0812">Transmembrane</keyword>
<proteinExistence type="predicted"/>
<evidence type="ECO:0000256" key="1">
    <source>
        <dbReference type="SAM" id="Phobius"/>
    </source>
</evidence>
<sequence>LTSFLVPAFLFMIYIFQFFLPYFLETKSFLTLFIEIKPLVALISMPLVIIGCYIIRLFFVSLTTRIFWRSTERKTPSRDGIIPRNFNSQTLDSYQKRSFLIKYGKNAFMKGAIPWLNNWFFNFVGSIEIGKGTTLEESSGNDKYATIGKNCYLGVNSMLASHMVDGVFGNINYFKIKVGDNVTTAGTNLIGAGSELHDNSYLLPLASGGKHSIIKGNNFYWGIPLRKIFRKKTMEYLGISQKNLEINENIEGYHDKKLLKRLKAEKSFGAVETSLVKEPEFNSIPKIKIDVNDLSEKDLRIDFTTSSAISRVNIKFLTVYLPIFWLSGMLVTIVFYTFTYYVQNPILMAFFMPAMIIFMWFLFILGCFFFSKLFLLLINLIHQPKEGIFKAEIGDTDFEFWCMRTELKKIVLWLMRNWPLPWMDILAFKWFGIKMTLSSTLYDAWCDSEFITFGRRVLVGQGAAIFSSMVIGKYLIIKRVICGDYSLIGGHSTIAPGTIIGEDTFVSAISTTIYNQVLEPGWIYLGIPVIKLKPNKYAESSRKILIKRNVDDQEKFEVEHEVNVDDDKKDLI</sequence>
<protein>
    <submittedName>
        <fullName evidence="2">Uncharacterized protein</fullName>
    </submittedName>
</protein>
<feature type="non-terminal residue" evidence="2">
    <location>
        <position position="1"/>
    </location>
</feature>
<feature type="transmembrane region" description="Helical" evidence="1">
    <location>
        <begin position="348"/>
        <end position="381"/>
    </location>
</feature>
<dbReference type="InterPro" id="IPR011004">
    <property type="entry name" value="Trimer_LpxA-like_sf"/>
</dbReference>
<reference evidence="2" key="1">
    <citation type="journal article" date="2015" name="Nature">
        <title>Complex archaea that bridge the gap between prokaryotes and eukaryotes.</title>
        <authorList>
            <person name="Spang A."/>
            <person name="Saw J.H."/>
            <person name="Jorgensen S.L."/>
            <person name="Zaremba-Niedzwiedzka K."/>
            <person name="Martijn J."/>
            <person name="Lind A.E."/>
            <person name="van Eijk R."/>
            <person name="Schleper C."/>
            <person name="Guy L."/>
            <person name="Ettema T.J."/>
        </authorList>
    </citation>
    <scope>NUCLEOTIDE SEQUENCE</scope>
</reference>
<gene>
    <name evidence="2" type="ORF">LCGC14_1101370</name>
</gene>
<feature type="transmembrane region" description="Helical" evidence="1">
    <location>
        <begin position="319"/>
        <end position="342"/>
    </location>
</feature>
<evidence type="ECO:0000313" key="2">
    <source>
        <dbReference type="EMBL" id="KKN04054.1"/>
    </source>
</evidence>
<organism evidence="2">
    <name type="scientific">marine sediment metagenome</name>
    <dbReference type="NCBI Taxonomy" id="412755"/>
    <lineage>
        <taxon>unclassified sequences</taxon>
        <taxon>metagenomes</taxon>
        <taxon>ecological metagenomes</taxon>
    </lineage>
</organism>